<evidence type="ECO:0000256" key="6">
    <source>
        <dbReference type="ARBA" id="ARBA00023136"/>
    </source>
</evidence>
<dbReference type="Pfam" id="PF03567">
    <property type="entry name" value="Sulfotransfer_2"/>
    <property type="match status" value="1"/>
</dbReference>
<evidence type="ECO:0000256" key="1">
    <source>
        <dbReference type="ARBA" id="ARBA00004323"/>
    </source>
</evidence>
<keyword evidence="7" id="KW-0325">Glycoprotein</keyword>
<dbReference type="GO" id="GO:0016051">
    <property type="term" value="P:carbohydrate biosynthetic process"/>
    <property type="evidence" value="ECO:0007669"/>
    <property type="project" value="InterPro"/>
</dbReference>
<keyword evidence="5" id="KW-0333">Golgi apparatus</keyword>
<dbReference type="AlphaFoldDB" id="A0AB33Z0Q1"/>
<dbReference type="GO" id="GO:0016020">
    <property type="term" value="C:membrane"/>
    <property type="evidence" value="ECO:0007669"/>
    <property type="project" value="InterPro"/>
</dbReference>
<keyword evidence="2" id="KW-0808">Transferase</keyword>
<evidence type="ECO:0000256" key="2">
    <source>
        <dbReference type="ARBA" id="ARBA00022679"/>
    </source>
</evidence>
<dbReference type="InterPro" id="IPR018011">
    <property type="entry name" value="Carb_sulfotrans_8-10"/>
</dbReference>
<dbReference type="SUPFAM" id="SSF52540">
    <property type="entry name" value="P-loop containing nucleoside triphosphate hydrolases"/>
    <property type="match status" value="1"/>
</dbReference>
<keyword evidence="4" id="KW-1133">Transmembrane helix</keyword>
<evidence type="ECO:0000313" key="9">
    <source>
        <dbReference type="Proteomes" id="UP000015462"/>
    </source>
</evidence>
<evidence type="ECO:0000256" key="4">
    <source>
        <dbReference type="ARBA" id="ARBA00022989"/>
    </source>
</evidence>
<protein>
    <recommendedName>
        <fullName evidence="10">Sulfotransferase family protein</fullName>
    </recommendedName>
</protein>
<name>A0AB33Z0Q1_9GAMM</name>
<evidence type="ECO:0000256" key="7">
    <source>
        <dbReference type="ARBA" id="ARBA00023180"/>
    </source>
</evidence>
<dbReference type="InterPro" id="IPR005331">
    <property type="entry name" value="Sulfotransferase"/>
</dbReference>
<sequence>MSLINKLVWKLFSLKEREYLLSTLKAHEQGGIKKILNNRATFPEAFDDRKIILIEVPKAASSSLAAALYDGKRYGHLPLKYYETLSSQPLSIYFKIAFVRNPWARALSAYNYLRQGGAGKRDQKWAKLMNSFESFDHFVSTWLNEDNIYKQIHFVPQRKFLEDTLGMVNLDYIGRYENLEEGFNELKESLGLVVDLPKIKMGSSIDYKEIYTKHTREKVGYLYKQDIDEFGYEF</sequence>
<dbReference type="PANTHER" id="PTHR12137">
    <property type="entry name" value="CARBOHYDRATE SULFOTRANSFERASE"/>
    <property type="match status" value="1"/>
</dbReference>
<keyword evidence="9" id="KW-1185">Reference proteome</keyword>
<gene>
    <name evidence="8" type="ORF">L196_08156</name>
</gene>
<evidence type="ECO:0000256" key="5">
    <source>
        <dbReference type="ARBA" id="ARBA00023034"/>
    </source>
</evidence>
<proteinExistence type="predicted"/>
<dbReference type="GO" id="GO:0008146">
    <property type="term" value="F:sulfotransferase activity"/>
    <property type="evidence" value="ECO:0007669"/>
    <property type="project" value="InterPro"/>
</dbReference>
<dbReference type="PANTHER" id="PTHR12137:SF54">
    <property type="entry name" value="CARBOHYDRATE SULFOTRANSFERASE"/>
    <property type="match status" value="1"/>
</dbReference>
<accession>A0AB33Z0Q1</accession>
<dbReference type="InterPro" id="IPR027417">
    <property type="entry name" value="P-loop_NTPase"/>
</dbReference>
<comment type="subcellular location">
    <subcellularLocation>
        <location evidence="1">Golgi apparatus membrane</location>
        <topology evidence="1">Single-pass type II membrane protein</topology>
    </subcellularLocation>
</comment>
<evidence type="ECO:0000256" key="3">
    <source>
        <dbReference type="ARBA" id="ARBA00022692"/>
    </source>
</evidence>
<keyword evidence="6" id="KW-0472">Membrane</keyword>
<dbReference type="Gene3D" id="3.40.50.300">
    <property type="entry name" value="P-loop containing nucleotide triphosphate hydrolases"/>
    <property type="match status" value="1"/>
</dbReference>
<reference evidence="8 9" key="1">
    <citation type="journal article" date="2013" name="Genome Announc.">
        <title>Genome Sequence of the Pyrene- and Fluoranthene-Degrading Bacterium Cycloclasticus sp. Strain PY97M.</title>
        <authorList>
            <person name="Cui Z."/>
            <person name="Xu G."/>
            <person name="Li Q."/>
            <person name="Gao W."/>
            <person name="Zheng L."/>
        </authorList>
    </citation>
    <scope>NUCLEOTIDE SEQUENCE [LARGE SCALE GENOMIC DNA]</scope>
    <source>
        <strain evidence="8 9">PY97M</strain>
    </source>
</reference>
<organism evidence="8 9">
    <name type="scientific">Cycloclasticus pugetii</name>
    <dbReference type="NCBI Taxonomy" id="34068"/>
    <lineage>
        <taxon>Bacteria</taxon>
        <taxon>Pseudomonadati</taxon>
        <taxon>Pseudomonadota</taxon>
        <taxon>Gammaproteobacteria</taxon>
        <taxon>Thiotrichales</taxon>
        <taxon>Piscirickettsiaceae</taxon>
        <taxon>Cycloclasticus</taxon>
    </lineage>
</organism>
<dbReference type="Proteomes" id="UP000015462">
    <property type="component" value="Unassembled WGS sequence"/>
</dbReference>
<keyword evidence="3" id="KW-0812">Transmembrane</keyword>
<evidence type="ECO:0008006" key="10">
    <source>
        <dbReference type="Google" id="ProtNLM"/>
    </source>
</evidence>
<dbReference type="EMBL" id="ASHL01000006">
    <property type="protein sequence ID" value="EPD12827.1"/>
    <property type="molecule type" value="Genomic_DNA"/>
</dbReference>
<dbReference type="RefSeq" id="WP_016390598.1">
    <property type="nucleotide sequence ID" value="NZ_KE646808.1"/>
</dbReference>
<evidence type="ECO:0000313" key="8">
    <source>
        <dbReference type="EMBL" id="EPD12827.1"/>
    </source>
</evidence>
<comment type="caution">
    <text evidence="8">The sequence shown here is derived from an EMBL/GenBank/DDBJ whole genome shotgun (WGS) entry which is preliminary data.</text>
</comment>